<dbReference type="PROSITE" id="PS50157">
    <property type="entry name" value="ZINC_FINGER_C2H2_2"/>
    <property type="match status" value="2"/>
</dbReference>
<keyword evidence="1" id="KW-0863">Zinc-finger</keyword>
<dbReference type="Proteomes" id="UP001153069">
    <property type="component" value="Unassembled WGS sequence"/>
</dbReference>
<dbReference type="Gene3D" id="3.30.160.60">
    <property type="entry name" value="Classic Zinc Finger"/>
    <property type="match status" value="1"/>
</dbReference>
<evidence type="ECO:0000313" key="4">
    <source>
        <dbReference type="EMBL" id="CAB9502808.1"/>
    </source>
</evidence>
<name>A0A9N8H5M4_9STRA</name>
<keyword evidence="1" id="KW-0479">Metal-binding</keyword>
<feature type="region of interest" description="Disordered" evidence="2">
    <location>
        <begin position="206"/>
        <end position="229"/>
    </location>
</feature>
<dbReference type="GO" id="GO:0070475">
    <property type="term" value="P:rRNA base methylation"/>
    <property type="evidence" value="ECO:0007669"/>
    <property type="project" value="InterPro"/>
</dbReference>
<feature type="compositionally biased region" description="Polar residues" evidence="2">
    <location>
        <begin position="218"/>
        <end position="229"/>
    </location>
</feature>
<dbReference type="AlphaFoldDB" id="A0A9N8H5M4"/>
<gene>
    <name evidence="4" type="ORF">SEMRO_147_G067770.1</name>
</gene>
<keyword evidence="5" id="KW-1185">Reference proteome</keyword>
<evidence type="ECO:0000256" key="1">
    <source>
        <dbReference type="PROSITE-ProRule" id="PRU00042"/>
    </source>
</evidence>
<dbReference type="Pfam" id="PF10354">
    <property type="entry name" value="BMT5-like"/>
    <property type="match status" value="1"/>
</dbReference>
<dbReference type="GO" id="GO:0070042">
    <property type="term" value="F:rRNA (uridine-N3-)-methyltransferase activity"/>
    <property type="evidence" value="ECO:0007669"/>
    <property type="project" value="InterPro"/>
</dbReference>
<dbReference type="PROSITE" id="PS00028">
    <property type="entry name" value="ZINC_FINGER_C2H2_1"/>
    <property type="match status" value="2"/>
</dbReference>
<sequence>MSEPSTIGEGGNEVSLLVLGDGDFSYSLDLARHLVTSSTVSSVYKSEKLFHLVATGFDSLEALTSKYKDSNFLLTKLRGLDQSDMAAKGSVLRVTVHHNVNAIQSSPSAKQLPGIFPSHYRHRHVVFNHPHLGTEDAARHARFLCHLFHSVSTVWLGIGPKQDDDDGWFHLTLVQGQFERWKCQQAAERHNMVLADSRPFRAPQVDNPYYHHRRHQTGKSFASRTPDGSVTYTFRQRRNTNSDQEHQQDDTTTPVLVAALLDLELNATTGRDDGHSGDSKNIQQNKDSLPFPCPHCDKRFKEERSRKCHVKAVHENKKRKRAQEDITSTTTIIYACNLCCIQNPETGTNGPRIFQSAQALEDHNKAKHFGKHDTIKPDWFYPTGAPVQNENHKAEEDSYGFCDICGLVFPDAKAQEDHEKQFLPWDGSSASSDEAQVKFQCSSCSKQFRDLRAQKQHENFCLHSS</sequence>
<comment type="caution">
    <text evidence="4">The sequence shown here is derived from an EMBL/GenBank/DDBJ whole genome shotgun (WGS) entry which is preliminary data.</text>
</comment>
<evidence type="ECO:0000256" key="2">
    <source>
        <dbReference type="SAM" id="MobiDB-lite"/>
    </source>
</evidence>
<dbReference type="SMART" id="SM00355">
    <property type="entry name" value="ZnF_C2H2"/>
    <property type="match status" value="4"/>
</dbReference>
<organism evidence="4 5">
    <name type="scientific">Seminavis robusta</name>
    <dbReference type="NCBI Taxonomy" id="568900"/>
    <lineage>
        <taxon>Eukaryota</taxon>
        <taxon>Sar</taxon>
        <taxon>Stramenopiles</taxon>
        <taxon>Ochrophyta</taxon>
        <taxon>Bacillariophyta</taxon>
        <taxon>Bacillariophyceae</taxon>
        <taxon>Bacillariophycidae</taxon>
        <taxon>Naviculales</taxon>
        <taxon>Naviculaceae</taxon>
        <taxon>Seminavis</taxon>
    </lineage>
</organism>
<accession>A0A9N8H5M4</accession>
<dbReference type="InterPro" id="IPR019446">
    <property type="entry name" value="BMT5-like"/>
</dbReference>
<evidence type="ECO:0000259" key="3">
    <source>
        <dbReference type="PROSITE" id="PS50157"/>
    </source>
</evidence>
<reference evidence="4" key="1">
    <citation type="submission" date="2020-06" db="EMBL/GenBank/DDBJ databases">
        <authorList>
            <consortium name="Plant Systems Biology data submission"/>
        </authorList>
    </citation>
    <scope>NUCLEOTIDE SEQUENCE</scope>
    <source>
        <strain evidence="4">D6</strain>
    </source>
</reference>
<protein>
    <submittedName>
        <fullName evidence="4">Function</fullName>
    </submittedName>
</protein>
<feature type="domain" description="C2H2-type" evidence="3">
    <location>
        <begin position="291"/>
        <end position="319"/>
    </location>
</feature>
<proteinExistence type="predicted"/>
<dbReference type="InterPro" id="IPR013087">
    <property type="entry name" value="Znf_C2H2_type"/>
</dbReference>
<feature type="domain" description="C2H2-type" evidence="3">
    <location>
        <begin position="439"/>
        <end position="465"/>
    </location>
</feature>
<dbReference type="OrthoDB" id="273345at2759"/>
<dbReference type="EMBL" id="CAICTM010000146">
    <property type="protein sequence ID" value="CAB9502808.1"/>
    <property type="molecule type" value="Genomic_DNA"/>
</dbReference>
<keyword evidence="1" id="KW-0862">Zinc</keyword>
<dbReference type="GO" id="GO:0008270">
    <property type="term" value="F:zinc ion binding"/>
    <property type="evidence" value="ECO:0007669"/>
    <property type="project" value="UniProtKB-KW"/>
</dbReference>
<feature type="region of interest" description="Disordered" evidence="2">
    <location>
        <begin position="268"/>
        <end position="287"/>
    </location>
</feature>
<evidence type="ECO:0000313" key="5">
    <source>
        <dbReference type="Proteomes" id="UP001153069"/>
    </source>
</evidence>